<dbReference type="Pfam" id="PF12229">
    <property type="entry name" value="PG_binding_4"/>
    <property type="match status" value="1"/>
</dbReference>
<dbReference type="Pfam" id="PF04294">
    <property type="entry name" value="VanW"/>
    <property type="match status" value="1"/>
</dbReference>
<organism evidence="2 3">
    <name type="scientific">Candidatus Falkowbacteria bacterium CG10_big_fil_rev_8_21_14_0_10_39_9</name>
    <dbReference type="NCBI Taxonomy" id="1974566"/>
    <lineage>
        <taxon>Bacteria</taxon>
        <taxon>Candidatus Falkowiibacteriota</taxon>
    </lineage>
</organism>
<dbReference type="Proteomes" id="UP000228900">
    <property type="component" value="Unassembled WGS sequence"/>
</dbReference>
<dbReference type="AlphaFoldDB" id="A0A2M6WQC2"/>
<dbReference type="PANTHER" id="PTHR35788:SF1">
    <property type="entry name" value="EXPORTED PROTEIN"/>
    <property type="match status" value="1"/>
</dbReference>
<protein>
    <recommendedName>
        <fullName evidence="1">YoaR-like putative peptidoglycan binding domain-containing protein</fullName>
    </recommendedName>
</protein>
<dbReference type="InterPro" id="IPR007391">
    <property type="entry name" value="Vancomycin_resist_VanW"/>
</dbReference>
<evidence type="ECO:0000313" key="2">
    <source>
        <dbReference type="EMBL" id="PIT95005.1"/>
    </source>
</evidence>
<reference evidence="3" key="1">
    <citation type="submission" date="2017-09" db="EMBL/GenBank/DDBJ databases">
        <title>Depth-based differentiation of microbial function through sediment-hosted aquifers and enrichment of novel symbionts in the deep terrestrial subsurface.</title>
        <authorList>
            <person name="Probst A.J."/>
            <person name="Ladd B."/>
            <person name="Jarett J.K."/>
            <person name="Geller-Mcgrath D.E."/>
            <person name="Sieber C.M.K."/>
            <person name="Emerson J.B."/>
            <person name="Anantharaman K."/>
            <person name="Thomas B.C."/>
            <person name="Malmstrom R."/>
            <person name="Stieglmeier M."/>
            <person name="Klingl A."/>
            <person name="Woyke T."/>
            <person name="Ryan C.M."/>
            <person name="Banfield J.F."/>
        </authorList>
    </citation>
    <scope>NUCLEOTIDE SEQUENCE [LARGE SCALE GENOMIC DNA]</scope>
</reference>
<sequence length="622" mass="68362">MIPLRSKRTWFLLLAIVSAFMALILGAYLVYAKVYDNKIYPGVKVDSLKLGGLSFTDAEKLVKGKSDSLISQELSFVYKNKTVGIAATKSSFDIDLSAFIWDFDPSVTTKNAYNVGRSENFWVNLWGQIKLRFNSKQIDFVYRLNEEGIRSELKTKFGDLEIPVKNAELIVNSGTFAFSVNEAVNGETIDYDQAINSLKNNLASGEIKPITLISKVESATILKSDVGNFRSEAESLLALAPINLSYQASSSVPAFKFEINKIKLASLLGLEKNERVQVNISSDLATKFLETEIAPKVDKEPTKARFEVKDGKVDNFQVSADGLKLNISESIQAMKDHLVSRATSSVALVVDVVTDEKIATEDINNLGIKEIIGTGHSNFAGSPKNRRHNIAVGAAAVNGLLLKPGEEFSLVKTLGEVEARTGYLPELVIKENKTIPEYGGGLCQVGTTVFRAALNSGLPITARRNHSYRVAYYEPAGMDAAVYIPNPDVRFLNDTGSYVLIQARIEGNDFYFDFWGLKDTRKITVSKPVVYNIVRPASTKIVETTDLAPGQKKCTEKAHNGADAYFDYTVVYNPGTADEKIEEKRFSSHYVPWQEVCLIGVTKLSSAIVSSTTISTSTPAQP</sequence>
<evidence type="ECO:0000259" key="1">
    <source>
        <dbReference type="Pfam" id="PF12229"/>
    </source>
</evidence>
<gene>
    <name evidence="2" type="ORF">COT98_01480</name>
</gene>
<evidence type="ECO:0000313" key="3">
    <source>
        <dbReference type="Proteomes" id="UP000228900"/>
    </source>
</evidence>
<dbReference type="PANTHER" id="PTHR35788">
    <property type="entry name" value="EXPORTED PROTEIN-RELATED"/>
    <property type="match status" value="1"/>
</dbReference>
<name>A0A2M6WQC2_9BACT</name>
<dbReference type="InterPro" id="IPR052913">
    <property type="entry name" value="Glycopeptide_resist_protein"/>
</dbReference>
<dbReference type="EMBL" id="PFAQ01000023">
    <property type="protein sequence ID" value="PIT95005.1"/>
    <property type="molecule type" value="Genomic_DNA"/>
</dbReference>
<proteinExistence type="predicted"/>
<dbReference type="InterPro" id="IPR022029">
    <property type="entry name" value="YoaR-like_PG-bd"/>
</dbReference>
<accession>A0A2M6WQC2</accession>
<feature type="domain" description="YoaR-like putative peptidoglycan binding" evidence="1">
    <location>
        <begin position="108"/>
        <end position="206"/>
    </location>
</feature>
<comment type="caution">
    <text evidence="2">The sequence shown here is derived from an EMBL/GenBank/DDBJ whole genome shotgun (WGS) entry which is preliminary data.</text>
</comment>